<sequence length="488" mass="52513">MKTHDTTRRSPDARETPSKAEIRTDLLVIGAGAGGLSAAYGGSQMGADVTLLEGHVMGGDCLNFGCVPSKALIAAGKHAHAMRTGASYGVTPVAPEISYADAKRHVHHAIATIAPVDSQERFEKLGVRVIREFGRFVDKDTVETDTYRITARRIVIATGSAPLVPPIPGIEDVSYLTNETLFDLMERPEHLLIIGGGPIGMEMAQAHIRLGSKVTVIESGRALAQDDPELTEIVVARLRAEGVEIVEHAKAERISGRDDAITVHTGQGDRTGTHLLLAVGRRPNIDTLNLDAAGIEHDRSIKVDDGLRTTNRRVFAVGDVAGRLQFTHVAGYHGATVLRPILFGLRAKARTDHLPWVTFTDPELAQAGMTEAQAREKHGGKLEVLRFPYRENDRAVADGETGGLIKVMVVRGRPVGASIVGARAGELIGLWSLVLANRLKIGAVAAMVAPYPTLGEISKRAAGQYYVPRLFESAAVKKTVRLVQKWLP</sequence>
<dbReference type="EC" id="1.16.1.1" evidence="14"/>
<dbReference type="PANTHER" id="PTHR43014">
    <property type="entry name" value="MERCURIC REDUCTASE"/>
    <property type="match status" value="1"/>
</dbReference>
<dbReference type="InterPro" id="IPR004099">
    <property type="entry name" value="Pyr_nucl-diS_OxRdtase_dimer"/>
</dbReference>
<dbReference type="InterPro" id="IPR001100">
    <property type="entry name" value="Pyr_nuc-diS_OxRdtase"/>
</dbReference>
<dbReference type="Gene3D" id="3.30.390.30">
    <property type="match status" value="1"/>
</dbReference>
<feature type="binding site" evidence="8">
    <location>
        <position position="280"/>
    </location>
    <ligand>
        <name>NAD(+)</name>
        <dbReference type="ChEBI" id="CHEBI:57540"/>
    </ligand>
</feature>
<comment type="cofactor">
    <cofactor evidence="8">
        <name>FAD</name>
        <dbReference type="ChEBI" id="CHEBI:57692"/>
    </cofactor>
    <text evidence="8">Binds 1 FAD per subunit.</text>
</comment>
<dbReference type="AlphaFoldDB" id="A0A0M7BEE9"/>
<feature type="region of interest" description="Disordered" evidence="11">
    <location>
        <begin position="1"/>
        <end position="21"/>
    </location>
</feature>
<evidence type="ECO:0000256" key="1">
    <source>
        <dbReference type="ARBA" id="ARBA00007532"/>
    </source>
</evidence>
<evidence type="ECO:0000256" key="3">
    <source>
        <dbReference type="ARBA" id="ARBA00022827"/>
    </source>
</evidence>
<protein>
    <submittedName>
        <fullName evidence="14">Mercuric reductase</fullName>
        <ecNumber evidence="14">1.16.1.1</ecNumber>
    </submittedName>
</protein>
<dbReference type="InterPro" id="IPR016156">
    <property type="entry name" value="FAD/NAD-linked_Rdtase_dimer_sf"/>
</dbReference>
<evidence type="ECO:0000256" key="2">
    <source>
        <dbReference type="ARBA" id="ARBA00022630"/>
    </source>
</evidence>
<dbReference type="OrthoDB" id="9776382at2"/>
<dbReference type="FunFam" id="3.30.390.30:FF:000001">
    <property type="entry name" value="Dihydrolipoyl dehydrogenase"/>
    <property type="match status" value="1"/>
</dbReference>
<dbReference type="PANTHER" id="PTHR43014:SF2">
    <property type="entry name" value="MERCURIC REDUCTASE"/>
    <property type="match status" value="1"/>
</dbReference>
<keyword evidence="8" id="KW-0520">NAD</keyword>
<evidence type="ECO:0000256" key="8">
    <source>
        <dbReference type="PIRSR" id="PIRSR000350-3"/>
    </source>
</evidence>
<feature type="domain" description="FAD/NAD(P)-binding" evidence="13">
    <location>
        <begin position="25"/>
        <end position="334"/>
    </location>
</feature>
<evidence type="ECO:0000256" key="6">
    <source>
        <dbReference type="ARBA" id="ARBA00023157"/>
    </source>
</evidence>
<evidence type="ECO:0000256" key="7">
    <source>
        <dbReference type="ARBA" id="ARBA00023284"/>
    </source>
</evidence>
<dbReference type="RefSeq" id="WP_055664771.1">
    <property type="nucleotide sequence ID" value="NZ_CYPR01000229.1"/>
</dbReference>
<keyword evidence="5 10" id="KW-0560">Oxidoreductase</keyword>
<evidence type="ECO:0000259" key="12">
    <source>
        <dbReference type="Pfam" id="PF02852"/>
    </source>
</evidence>
<dbReference type="EMBL" id="CYPR01000229">
    <property type="protein sequence ID" value="CUH40771.1"/>
    <property type="molecule type" value="Genomic_DNA"/>
</dbReference>
<feature type="binding site" evidence="8">
    <location>
        <position position="218"/>
    </location>
    <ligand>
        <name>NAD(+)</name>
        <dbReference type="ChEBI" id="CHEBI:57540"/>
    </ligand>
</feature>
<dbReference type="InterPro" id="IPR036188">
    <property type="entry name" value="FAD/NAD-bd_sf"/>
</dbReference>
<accession>A0A0M7BEE9</accession>
<evidence type="ECO:0000313" key="15">
    <source>
        <dbReference type="Proteomes" id="UP000049455"/>
    </source>
</evidence>
<evidence type="ECO:0000256" key="4">
    <source>
        <dbReference type="ARBA" id="ARBA00022857"/>
    </source>
</evidence>
<feature type="domain" description="Pyridine nucleotide-disulphide oxidoreductase dimerisation" evidence="12">
    <location>
        <begin position="355"/>
        <end position="461"/>
    </location>
</feature>
<dbReference type="PRINTS" id="PR00411">
    <property type="entry name" value="PNDRDTASEI"/>
</dbReference>
<evidence type="ECO:0000256" key="9">
    <source>
        <dbReference type="PIRSR" id="PIRSR000350-4"/>
    </source>
</evidence>
<keyword evidence="3 8" id="KW-0274">FAD</keyword>
<dbReference type="Pfam" id="PF02852">
    <property type="entry name" value="Pyr_redox_dim"/>
    <property type="match status" value="1"/>
</dbReference>
<proteinExistence type="inferred from homology"/>
<dbReference type="Pfam" id="PF07992">
    <property type="entry name" value="Pyr_redox_2"/>
    <property type="match status" value="1"/>
</dbReference>
<keyword evidence="7 10" id="KW-0676">Redox-active center</keyword>
<dbReference type="SUPFAM" id="SSF55424">
    <property type="entry name" value="FAD/NAD-linked reductases, dimerisation (C-terminal) domain"/>
    <property type="match status" value="1"/>
</dbReference>
<evidence type="ECO:0000313" key="14">
    <source>
        <dbReference type="EMBL" id="CUH40771.1"/>
    </source>
</evidence>
<dbReference type="PRINTS" id="PR00368">
    <property type="entry name" value="FADPNR"/>
</dbReference>
<keyword evidence="15" id="KW-1185">Reference proteome</keyword>
<feature type="disulfide bond" description="Redox-active" evidence="9">
    <location>
        <begin position="61"/>
        <end position="66"/>
    </location>
</feature>
<dbReference type="GO" id="GO:0016668">
    <property type="term" value="F:oxidoreductase activity, acting on a sulfur group of donors, NAD(P) as acceptor"/>
    <property type="evidence" value="ECO:0007669"/>
    <property type="project" value="InterPro"/>
</dbReference>
<evidence type="ECO:0000256" key="11">
    <source>
        <dbReference type="SAM" id="MobiDB-lite"/>
    </source>
</evidence>
<feature type="binding site" evidence="8">
    <location>
        <position position="70"/>
    </location>
    <ligand>
        <name>FAD</name>
        <dbReference type="ChEBI" id="CHEBI:57692"/>
    </ligand>
</feature>
<feature type="binding site" evidence="8">
    <location>
        <position position="319"/>
    </location>
    <ligand>
        <name>FAD</name>
        <dbReference type="ChEBI" id="CHEBI:57692"/>
    </ligand>
</feature>
<keyword evidence="2 10" id="KW-0285">Flavoprotein</keyword>
<keyword evidence="8" id="KW-0547">Nucleotide-binding</keyword>
<feature type="binding site" evidence="8">
    <location>
        <begin position="158"/>
        <end position="160"/>
    </location>
    <ligand>
        <name>FAD</name>
        <dbReference type="ChEBI" id="CHEBI:57692"/>
    </ligand>
</feature>
<dbReference type="SUPFAM" id="SSF51905">
    <property type="entry name" value="FAD/NAD(P)-binding domain"/>
    <property type="match status" value="1"/>
</dbReference>
<dbReference type="InterPro" id="IPR023753">
    <property type="entry name" value="FAD/NAD-binding_dom"/>
</dbReference>
<keyword evidence="6" id="KW-1015">Disulfide bond</keyword>
<name>A0A0M7BEE9_9RHOB</name>
<dbReference type="InterPro" id="IPR012999">
    <property type="entry name" value="Pyr_OxRdtase_I_AS"/>
</dbReference>
<keyword evidence="4" id="KW-0521">NADP</keyword>
<dbReference type="PROSITE" id="PS00076">
    <property type="entry name" value="PYRIDINE_REDOX_1"/>
    <property type="match status" value="1"/>
</dbReference>
<dbReference type="STRING" id="313367.JSE7799_03506"/>
<dbReference type="GO" id="GO:0016152">
    <property type="term" value="F:mercury (II) reductase (NADP+) activity"/>
    <property type="evidence" value="ECO:0007669"/>
    <property type="project" value="UniProtKB-EC"/>
</dbReference>
<evidence type="ECO:0000259" key="13">
    <source>
        <dbReference type="Pfam" id="PF07992"/>
    </source>
</evidence>
<comment type="similarity">
    <text evidence="1 10">Belongs to the class-I pyridine nucleotide-disulfide oxidoreductase family.</text>
</comment>
<dbReference type="Proteomes" id="UP000049455">
    <property type="component" value="Unassembled WGS sequence"/>
</dbReference>
<dbReference type="PIRSF" id="PIRSF000350">
    <property type="entry name" value="Mercury_reductase_MerA"/>
    <property type="match status" value="1"/>
</dbReference>
<dbReference type="Gene3D" id="3.50.50.60">
    <property type="entry name" value="FAD/NAD(P)-binding domain"/>
    <property type="match status" value="2"/>
</dbReference>
<feature type="binding site" evidence="8">
    <location>
        <position position="134"/>
    </location>
    <ligand>
        <name>FAD</name>
        <dbReference type="ChEBI" id="CHEBI:57692"/>
    </ligand>
</feature>
<evidence type="ECO:0000256" key="10">
    <source>
        <dbReference type="RuleBase" id="RU003691"/>
    </source>
</evidence>
<evidence type="ECO:0000256" key="5">
    <source>
        <dbReference type="ARBA" id="ARBA00023002"/>
    </source>
</evidence>
<organism evidence="14 15">
    <name type="scientific">Jannaschia seosinensis</name>
    <dbReference type="NCBI Taxonomy" id="313367"/>
    <lineage>
        <taxon>Bacteria</taxon>
        <taxon>Pseudomonadati</taxon>
        <taxon>Pseudomonadota</taxon>
        <taxon>Alphaproteobacteria</taxon>
        <taxon>Rhodobacterales</taxon>
        <taxon>Roseobacteraceae</taxon>
        <taxon>Jannaschia</taxon>
    </lineage>
</organism>
<feature type="binding site" evidence="8">
    <location>
        <begin position="195"/>
        <end position="202"/>
    </location>
    <ligand>
        <name>NAD(+)</name>
        <dbReference type="ChEBI" id="CHEBI:57540"/>
    </ligand>
</feature>
<gene>
    <name evidence="14" type="primary">merA</name>
    <name evidence="14" type="ORF">JSE7799_03506</name>
</gene>
<dbReference type="GO" id="GO:0050660">
    <property type="term" value="F:flavin adenine dinucleotide binding"/>
    <property type="evidence" value="ECO:0007669"/>
    <property type="project" value="TreeGrafter"/>
</dbReference>
<reference evidence="14 15" key="1">
    <citation type="submission" date="2015-09" db="EMBL/GenBank/DDBJ databases">
        <authorList>
            <person name="Jackson K.R."/>
            <person name="Lunt B.L."/>
            <person name="Fisher J.N.B."/>
            <person name="Gardner A.V."/>
            <person name="Bailey M.E."/>
            <person name="Deus L.M."/>
            <person name="Earl A.S."/>
            <person name="Gibby P.D."/>
            <person name="Hartmann K.A."/>
            <person name="Liu J.E."/>
            <person name="Manci A.M."/>
            <person name="Nielsen D.A."/>
            <person name="Solomon M.B."/>
            <person name="Breakwell D.P."/>
            <person name="Burnett S.H."/>
            <person name="Grose J.H."/>
        </authorList>
    </citation>
    <scope>NUCLEOTIDE SEQUENCE [LARGE SCALE GENOMIC DNA]</scope>
    <source>
        <strain evidence="14 15">CECT 7799</strain>
    </source>
</reference>
<dbReference type="GO" id="GO:0003955">
    <property type="term" value="F:NAD(P)H dehydrogenase (quinone) activity"/>
    <property type="evidence" value="ECO:0007669"/>
    <property type="project" value="TreeGrafter"/>
</dbReference>